<dbReference type="EMBL" id="PTQZ01000312">
    <property type="protein sequence ID" value="PQA30542.1"/>
    <property type="molecule type" value="Genomic_DNA"/>
</dbReference>
<sequence>HEAVAVFVRRTSVQCGVPATWEIRLAPGWLAEQALLWDTLPHLVRNAFSHGREPAAHRLALGKPEALRLRIRAHASRAGLRLLVADDGAGVAAARAEADLWAGRGQGVPAVRAALTARAGSGGRVSLRWRGRAGRGALARACIFFF</sequence>
<evidence type="ECO:0000313" key="1">
    <source>
        <dbReference type="EMBL" id="PQA30542.1"/>
    </source>
</evidence>
<dbReference type="Gene3D" id="3.30.565.10">
    <property type="entry name" value="Histidine kinase-like ATPase, C-terminal domain"/>
    <property type="match status" value="1"/>
</dbReference>
<protein>
    <recommendedName>
        <fullName evidence="3">Histidine kinase/HSP90-like ATPase domain-containing protein</fullName>
    </recommendedName>
</protein>
<evidence type="ECO:0000313" key="2">
    <source>
        <dbReference type="Proteomes" id="UP000243900"/>
    </source>
</evidence>
<organism evidence="1 2">
    <name type="scientific">Amnimonas aquatica</name>
    <dbReference type="NCBI Taxonomy" id="2094561"/>
    <lineage>
        <taxon>Bacteria</taxon>
        <taxon>Pseudomonadati</taxon>
        <taxon>Pseudomonadota</taxon>
        <taxon>Gammaproteobacteria</taxon>
        <taxon>Moraxellales</taxon>
        <taxon>Moraxellaceae</taxon>
        <taxon>Amnimonas</taxon>
    </lineage>
</organism>
<gene>
    <name evidence="1" type="ORF">C5O18_09445</name>
</gene>
<feature type="non-terminal residue" evidence="1">
    <location>
        <position position="1"/>
    </location>
</feature>
<evidence type="ECO:0008006" key="3">
    <source>
        <dbReference type="Google" id="ProtNLM"/>
    </source>
</evidence>
<dbReference type="SUPFAM" id="SSF55874">
    <property type="entry name" value="ATPase domain of HSP90 chaperone/DNA topoisomerase II/histidine kinase"/>
    <property type="match status" value="1"/>
</dbReference>
<comment type="caution">
    <text evidence="1">The sequence shown here is derived from an EMBL/GenBank/DDBJ whole genome shotgun (WGS) entry which is preliminary data.</text>
</comment>
<accession>A0A2P6AQI4</accession>
<dbReference type="InterPro" id="IPR036890">
    <property type="entry name" value="HATPase_C_sf"/>
</dbReference>
<dbReference type="AlphaFoldDB" id="A0A2P6AQI4"/>
<name>A0A2P6AQI4_9GAMM</name>
<keyword evidence="2" id="KW-1185">Reference proteome</keyword>
<reference evidence="2" key="1">
    <citation type="submission" date="2018-02" db="EMBL/GenBank/DDBJ databases">
        <title>Genome sequencing of Solimonas sp. HR-BB.</title>
        <authorList>
            <person name="Lee Y."/>
            <person name="Jeon C.O."/>
        </authorList>
    </citation>
    <scope>NUCLEOTIDE SEQUENCE [LARGE SCALE GENOMIC DNA]</scope>
    <source>
        <strain evidence="2">HR-E</strain>
    </source>
</reference>
<dbReference type="Proteomes" id="UP000243900">
    <property type="component" value="Unassembled WGS sequence"/>
</dbReference>
<proteinExistence type="predicted"/>